<name>A0A8X6YGT9_9ARAC</name>
<dbReference type="OrthoDB" id="6466909at2759"/>
<dbReference type="Proteomes" id="UP000886998">
    <property type="component" value="Unassembled WGS sequence"/>
</dbReference>
<organism evidence="2 3">
    <name type="scientific">Trichonephila inaurata madagascariensis</name>
    <dbReference type="NCBI Taxonomy" id="2747483"/>
    <lineage>
        <taxon>Eukaryota</taxon>
        <taxon>Metazoa</taxon>
        <taxon>Ecdysozoa</taxon>
        <taxon>Arthropoda</taxon>
        <taxon>Chelicerata</taxon>
        <taxon>Arachnida</taxon>
        <taxon>Araneae</taxon>
        <taxon>Araneomorphae</taxon>
        <taxon>Entelegynae</taxon>
        <taxon>Araneoidea</taxon>
        <taxon>Nephilidae</taxon>
        <taxon>Trichonephila</taxon>
        <taxon>Trichonephila inaurata</taxon>
    </lineage>
</organism>
<gene>
    <name evidence="2" type="ORF">TNIN_51541</name>
</gene>
<evidence type="ECO:0000313" key="2">
    <source>
        <dbReference type="EMBL" id="GFY72685.1"/>
    </source>
</evidence>
<keyword evidence="1" id="KW-0472">Membrane</keyword>
<reference evidence="2" key="1">
    <citation type="submission" date="2020-08" db="EMBL/GenBank/DDBJ databases">
        <title>Multicomponent nature underlies the extraordinary mechanical properties of spider dragline silk.</title>
        <authorList>
            <person name="Kono N."/>
            <person name="Nakamura H."/>
            <person name="Mori M."/>
            <person name="Yoshida Y."/>
            <person name="Ohtoshi R."/>
            <person name="Malay A.D."/>
            <person name="Moran D.A.P."/>
            <person name="Tomita M."/>
            <person name="Numata K."/>
            <person name="Arakawa K."/>
        </authorList>
    </citation>
    <scope>NUCLEOTIDE SEQUENCE</scope>
</reference>
<keyword evidence="1" id="KW-1133">Transmembrane helix</keyword>
<dbReference type="AlphaFoldDB" id="A0A8X6YGT9"/>
<dbReference type="EMBL" id="BMAV01019598">
    <property type="protein sequence ID" value="GFY72685.1"/>
    <property type="molecule type" value="Genomic_DNA"/>
</dbReference>
<evidence type="ECO:0000313" key="3">
    <source>
        <dbReference type="Proteomes" id="UP000886998"/>
    </source>
</evidence>
<feature type="transmembrane region" description="Helical" evidence="1">
    <location>
        <begin position="37"/>
        <end position="57"/>
    </location>
</feature>
<proteinExistence type="predicted"/>
<keyword evidence="1" id="KW-0812">Transmembrane</keyword>
<accession>A0A8X6YGT9</accession>
<protein>
    <submittedName>
        <fullName evidence="2">Uncharacterized protein</fullName>
    </submittedName>
</protein>
<sequence length="79" mass="9151">MFTLRSCPELGLIIQKDPISHSRRSMFLEMVWCGHSLLASITIGSTAHDVCICIFLVRVIRYFYQMQCNTRSLCNDHLE</sequence>
<evidence type="ECO:0000256" key="1">
    <source>
        <dbReference type="SAM" id="Phobius"/>
    </source>
</evidence>
<comment type="caution">
    <text evidence="2">The sequence shown here is derived from an EMBL/GenBank/DDBJ whole genome shotgun (WGS) entry which is preliminary data.</text>
</comment>
<keyword evidence="3" id="KW-1185">Reference proteome</keyword>